<reference evidence="2 3" key="1">
    <citation type="submission" date="2024-04" db="EMBL/GenBank/DDBJ databases">
        <authorList>
            <person name="Rising A."/>
            <person name="Reimegard J."/>
            <person name="Sonavane S."/>
            <person name="Akerstrom W."/>
            <person name="Nylinder S."/>
            <person name="Hedman E."/>
            <person name="Kallberg Y."/>
        </authorList>
    </citation>
    <scope>NUCLEOTIDE SEQUENCE [LARGE SCALE GENOMIC DNA]</scope>
</reference>
<sequence length="73" mass="8539">GKRDAHSGWTLTQGLWKRLIDARSYIPLEIGYFHSHLLVTGEEYPGPCRRKEKNRVDGYSNSKPIGQKRRRKE</sequence>
<protein>
    <submittedName>
        <fullName evidence="2">Uncharacterized protein</fullName>
    </submittedName>
</protein>
<comment type="caution">
    <text evidence="2">The sequence shown here is derived from an EMBL/GenBank/DDBJ whole genome shotgun (WGS) entry which is preliminary data.</text>
</comment>
<evidence type="ECO:0000256" key="1">
    <source>
        <dbReference type="SAM" id="MobiDB-lite"/>
    </source>
</evidence>
<dbReference type="AlphaFoldDB" id="A0AAV2B9F9"/>
<gene>
    <name evidence="2" type="ORF">LARSCL_LOCUS17891</name>
</gene>
<dbReference type="Proteomes" id="UP001497382">
    <property type="component" value="Unassembled WGS sequence"/>
</dbReference>
<evidence type="ECO:0000313" key="3">
    <source>
        <dbReference type="Proteomes" id="UP001497382"/>
    </source>
</evidence>
<feature type="region of interest" description="Disordered" evidence="1">
    <location>
        <begin position="43"/>
        <end position="73"/>
    </location>
</feature>
<proteinExistence type="predicted"/>
<accession>A0AAV2B9F9</accession>
<organism evidence="2 3">
    <name type="scientific">Larinioides sclopetarius</name>
    <dbReference type="NCBI Taxonomy" id="280406"/>
    <lineage>
        <taxon>Eukaryota</taxon>
        <taxon>Metazoa</taxon>
        <taxon>Ecdysozoa</taxon>
        <taxon>Arthropoda</taxon>
        <taxon>Chelicerata</taxon>
        <taxon>Arachnida</taxon>
        <taxon>Araneae</taxon>
        <taxon>Araneomorphae</taxon>
        <taxon>Entelegynae</taxon>
        <taxon>Araneoidea</taxon>
        <taxon>Araneidae</taxon>
        <taxon>Larinioides</taxon>
    </lineage>
</organism>
<evidence type="ECO:0000313" key="2">
    <source>
        <dbReference type="EMBL" id="CAL1292870.1"/>
    </source>
</evidence>
<feature type="non-terminal residue" evidence="2">
    <location>
        <position position="1"/>
    </location>
</feature>
<name>A0AAV2B9F9_9ARAC</name>
<keyword evidence="3" id="KW-1185">Reference proteome</keyword>
<dbReference type="EMBL" id="CAXIEN010000315">
    <property type="protein sequence ID" value="CAL1292870.1"/>
    <property type="molecule type" value="Genomic_DNA"/>
</dbReference>